<dbReference type="RefSeq" id="WP_049740438.1">
    <property type="nucleotide sequence ID" value="NZ_BJON01000002.1"/>
</dbReference>
<evidence type="ECO:0000313" key="9">
    <source>
        <dbReference type="Proteomes" id="UP000319578"/>
    </source>
</evidence>
<evidence type="ECO:0000256" key="3">
    <source>
        <dbReference type="ARBA" id="ARBA00022989"/>
    </source>
</evidence>
<name>A0A0K9YRZ5_9BACL</name>
<dbReference type="OrthoDB" id="9793277at2"/>
<dbReference type="EMBL" id="LGIQ01000009">
    <property type="protein sequence ID" value="KNB71402.1"/>
    <property type="molecule type" value="Genomic_DNA"/>
</dbReference>
<sequence>MAVDNQRSDLGTIIKSLLKERSLSMRKLSTLTGIDTATISRIVNGKQQAKPDHLQQFANHLQVPLARLLKAAGFEVELESANTRTDMHSSIDAIQEVLASSNFFDHSFTTEMVKAELAKYEIYALTVEGRRIIQEDFFAKVDQVSGAGPFIEQLRDMYEQYSKADASDEIRAVLGSALLYFILSADIIPDYIFPIGYVDDAIAVQLVLNRLVEMQKEQQS</sequence>
<keyword evidence="7" id="KW-0238">DNA-binding</keyword>
<dbReference type="GO" id="GO:0012505">
    <property type="term" value="C:endomembrane system"/>
    <property type="evidence" value="ECO:0007669"/>
    <property type="project" value="UniProtKB-SubCell"/>
</dbReference>
<dbReference type="Gene3D" id="1.10.260.40">
    <property type="entry name" value="lambda repressor-like DNA-binding domains"/>
    <property type="match status" value="1"/>
</dbReference>
<evidence type="ECO:0000313" key="7">
    <source>
        <dbReference type="EMBL" id="KNB71402.1"/>
    </source>
</evidence>
<reference evidence="6 9" key="3">
    <citation type="submission" date="2019-06" db="EMBL/GenBank/DDBJ databases">
        <title>Whole genome shotgun sequence of Brevibacillus reuszeri NBRC 15719.</title>
        <authorList>
            <person name="Hosoyama A."/>
            <person name="Uohara A."/>
            <person name="Ohji S."/>
            <person name="Ichikawa N."/>
        </authorList>
    </citation>
    <scope>NUCLEOTIDE SEQUENCE [LARGE SCALE GENOMIC DNA]</scope>
    <source>
        <strain evidence="6 9">NBRC 15719</strain>
    </source>
</reference>
<dbReference type="Proteomes" id="UP000036834">
    <property type="component" value="Unassembled WGS sequence"/>
</dbReference>
<keyword evidence="9" id="KW-1185">Reference proteome</keyword>
<dbReference type="Proteomes" id="UP000319578">
    <property type="component" value="Unassembled WGS sequence"/>
</dbReference>
<comment type="caution">
    <text evidence="7">The sequence shown here is derived from an EMBL/GenBank/DDBJ whole genome shotgun (WGS) entry which is preliminary data.</text>
</comment>
<comment type="subcellular location">
    <subcellularLocation>
        <location evidence="1">Endomembrane system</location>
        <topology evidence="1">Multi-pass membrane protein</topology>
    </subcellularLocation>
</comment>
<reference evidence="7" key="2">
    <citation type="submission" date="2015-07" db="EMBL/GenBank/DDBJ databases">
        <title>MeaNS - Measles Nucleotide Surveillance Program.</title>
        <authorList>
            <person name="Tran T."/>
            <person name="Druce J."/>
        </authorList>
    </citation>
    <scope>NUCLEOTIDE SEQUENCE</scope>
    <source>
        <strain evidence="7">DSM 9887</strain>
    </source>
</reference>
<evidence type="ECO:0000313" key="6">
    <source>
        <dbReference type="EMBL" id="GED66312.1"/>
    </source>
</evidence>
<dbReference type="Pfam" id="PF06803">
    <property type="entry name" value="DUF1232"/>
    <property type="match status" value="1"/>
</dbReference>
<accession>A0A0K9YRZ5</accession>
<evidence type="ECO:0000259" key="5">
    <source>
        <dbReference type="PROSITE" id="PS50943"/>
    </source>
</evidence>
<proteinExistence type="predicted"/>
<dbReference type="STRING" id="54915.ADS79_21630"/>
<dbReference type="SUPFAM" id="SSF47413">
    <property type="entry name" value="lambda repressor-like DNA-binding domains"/>
    <property type="match status" value="1"/>
</dbReference>
<keyword evidence="3" id="KW-1133">Transmembrane helix</keyword>
<organism evidence="7 8">
    <name type="scientific">Brevibacillus reuszeri</name>
    <dbReference type="NCBI Taxonomy" id="54915"/>
    <lineage>
        <taxon>Bacteria</taxon>
        <taxon>Bacillati</taxon>
        <taxon>Bacillota</taxon>
        <taxon>Bacilli</taxon>
        <taxon>Bacillales</taxon>
        <taxon>Paenibacillaceae</taxon>
        <taxon>Brevibacillus</taxon>
    </lineage>
</organism>
<dbReference type="PATRIC" id="fig|54915.3.peg.3461"/>
<dbReference type="Pfam" id="PF01381">
    <property type="entry name" value="HTH_3"/>
    <property type="match status" value="1"/>
</dbReference>
<keyword evidence="4" id="KW-0472">Membrane</keyword>
<evidence type="ECO:0000256" key="1">
    <source>
        <dbReference type="ARBA" id="ARBA00004127"/>
    </source>
</evidence>
<dbReference type="EMBL" id="BJON01000002">
    <property type="protein sequence ID" value="GED66312.1"/>
    <property type="molecule type" value="Genomic_DNA"/>
</dbReference>
<dbReference type="GO" id="GO:0003677">
    <property type="term" value="F:DNA binding"/>
    <property type="evidence" value="ECO:0007669"/>
    <property type="project" value="UniProtKB-KW"/>
</dbReference>
<evidence type="ECO:0000256" key="2">
    <source>
        <dbReference type="ARBA" id="ARBA00022692"/>
    </source>
</evidence>
<reference evidence="8" key="1">
    <citation type="submission" date="2015-07" db="EMBL/GenBank/DDBJ databases">
        <title>Genome sequencing project for genomic taxonomy and phylogenomics of Bacillus-like bacteria.</title>
        <authorList>
            <person name="Liu B."/>
            <person name="Wang J."/>
            <person name="Zhu Y."/>
            <person name="Liu G."/>
            <person name="Chen Q."/>
            <person name="Chen Z."/>
            <person name="Lan J."/>
            <person name="Che J."/>
            <person name="Ge C."/>
            <person name="Shi H."/>
            <person name="Pan Z."/>
            <person name="Liu X."/>
        </authorList>
    </citation>
    <scope>NUCLEOTIDE SEQUENCE [LARGE SCALE GENOMIC DNA]</scope>
    <source>
        <strain evidence="8">DSM 9887</strain>
    </source>
</reference>
<protein>
    <submittedName>
        <fullName evidence="7">DNA-binding protein</fullName>
    </submittedName>
    <submittedName>
        <fullName evidence="6">Transcriptional regulator</fullName>
    </submittedName>
</protein>
<dbReference type="PROSITE" id="PS50943">
    <property type="entry name" value="HTH_CROC1"/>
    <property type="match status" value="1"/>
</dbReference>
<feature type="domain" description="HTH cro/C1-type" evidence="5">
    <location>
        <begin position="14"/>
        <end position="68"/>
    </location>
</feature>
<dbReference type="CDD" id="cd00093">
    <property type="entry name" value="HTH_XRE"/>
    <property type="match status" value="1"/>
</dbReference>
<dbReference type="InterPro" id="IPR001387">
    <property type="entry name" value="Cro/C1-type_HTH"/>
</dbReference>
<dbReference type="AlphaFoldDB" id="A0A0K9YRZ5"/>
<dbReference type="InterPro" id="IPR010652">
    <property type="entry name" value="DUF1232"/>
</dbReference>
<evidence type="ECO:0000256" key="4">
    <source>
        <dbReference type="ARBA" id="ARBA00023136"/>
    </source>
</evidence>
<evidence type="ECO:0000313" key="8">
    <source>
        <dbReference type="Proteomes" id="UP000036834"/>
    </source>
</evidence>
<keyword evidence="2" id="KW-0812">Transmembrane</keyword>
<gene>
    <name evidence="7" type="ORF">ADS79_21630</name>
    <name evidence="6" type="ORF">BRE01_00140</name>
</gene>
<dbReference type="InterPro" id="IPR010982">
    <property type="entry name" value="Lambda_DNA-bd_dom_sf"/>
</dbReference>
<dbReference type="SMART" id="SM00530">
    <property type="entry name" value="HTH_XRE"/>
    <property type="match status" value="1"/>
</dbReference>